<sequence length="159" mass="16862">MTAISDDTQPPADEPYLNFKQNIFILSVVGVICWIGNVIGPGMPPLGAAIGILLLVAISLVGLLIARFVPLRLPAVAWISLLAILVCLPGMPTADFVLRWTNDVNFIALGTPCVAYAGLAIAEHEVAIAKRSGWKILIVALLVMIGTFLGSAIIAQMFL</sequence>
<feature type="transmembrane region" description="Helical" evidence="1">
    <location>
        <begin position="134"/>
        <end position="158"/>
    </location>
</feature>
<evidence type="ECO:0000313" key="2">
    <source>
        <dbReference type="EMBL" id="UOA16505.1"/>
    </source>
</evidence>
<keyword evidence="2" id="KW-0614">Plasmid</keyword>
<evidence type="ECO:0000313" key="3">
    <source>
        <dbReference type="Proteomes" id="UP000831019"/>
    </source>
</evidence>
<keyword evidence="3" id="KW-1185">Reference proteome</keyword>
<geneLocation type="plasmid" evidence="2 3">
    <name>pDSM109990_a</name>
</geneLocation>
<feature type="transmembrane region" description="Helical" evidence="1">
    <location>
        <begin position="46"/>
        <end position="66"/>
    </location>
</feature>
<feature type="transmembrane region" description="Helical" evidence="1">
    <location>
        <begin position="73"/>
        <end position="92"/>
    </location>
</feature>
<dbReference type="Proteomes" id="UP000831019">
    <property type="component" value="Plasmid pDSM109990_a"/>
</dbReference>
<protein>
    <recommendedName>
        <fullName evidence="4">DUF340 domain-containing protein</fullName>
    </recommendedName>
</protein>
<reference evidence="3" key="1">
    <citation type="journal article" date="2022" name="Microorganisms">
        <title>Beyond the ABCs#Discovery of Three New Plasmid Types in Rhodobacterales (RepQ, RepY, RepW).</title>
        <authorList>
            <person name="Freese H.M."/>
            <person name="Ringel V."/>
            <person name="Overmann J."/>
            <person name="Petersen J."/>
        </authorList>
    </citation>
    <scope>NUCLEOTIDE SEQUENCE [LARGE SCALE GENOMIC DNA]</scope>
    <source>
        <strain evidence="3">DSM 109990</strain>
        <plasmid evidence="3">pDSM109990_a</plasmid>
    </source>
</reference>
<name>A0ABY3ZPC5_9RHOB</name>
<feature type="transmembrane region" description="Helical" evidence="1">
    <location>
        <begin position="104"/>
        <end position="122"/>
    </location>
</feature>
<proteinExistence type="predicted"/>
<organism evidence="2 3">
    <name type="scientific">Sulfitobacter dubius</name>
    <dbReference type="NCBI Taxonomy" id="218673"/>
    <lineage>
        <taxon>Bacteria</taxon>
        <taxon>Pseudomonadati</taxon>
        <taxon>Pseudomonadota</taxon>
        <taxon>Alphaproteobacteria</taxon>
        <taxon>Rhodobacterales</taxon>
        <taxon>Roseobacteraceae</taxon>
        <taxon>Sulfitobacter</taxon>
    </lineage>
</organism>
<evidence type="ECO:0000256" key="1">
    <source>
        <dbReference type="SAM" id="Phobius"/>
    </source>
</evidence>
<keyword evidence="1" id="KW-1133">Transmembrane helix</keyword>
<keyword evidence="1" id="KW-0812">Transmembrane</keyword>
<dbReference type="EMBL" id="CP085145">
    <property type="protein sequence ID" value="UOA16505.1"/>
    <property type="molecule type" value="Genomic_DNA"/>
</dbReference>
<dbReference type="RefSeq" id="WP_243263477.1">
    <property type="nucleotide sequence ID" value="NZ_CP085145.1"/>
</dbReference>
<feature type="transmembrane region" description="Helical" evidence="1">
    <location>
        <begin position="23"/>
        <end position="40"/>
    </location>
</feature>
<keyword evidence="1" id="KW-0472">Membrane</keyword>
<gene>
    <name evidence="2" type="ORF">DSM109990_03387</name>
</gene>
<evidence type="ECO:0008006" key="4">
    <source>
        <dbReference type="Google" id="ProtNLM"/>
    </source>
</evidence>
<accession>A0ABY3ZPC5</accession>